<proteinExistence type="predicted"/>
<evidence type="ECO:0000313" key="3">
    <source>
        <dbReference type="EMBL" id="RHA51987.1"/>
    </source>
</evidence>
<comment type="caution">
    <text evidence="3">The sequence shown here is derived from an EMBL/GenBank/DDBJ whole genome shotgun (WGS) entry which is preliminary data.</text>
</comment>
<dbReference type="SUPFAM" id="SSF81301">
    <property type="entry name" value="Nucleotidyltransferase"/>
    <property type="match status" value="1"/>
</dbReference>
<name>A0A413RUJ2_9FIRM</name>
<gene>
    <name evidence="3" type="ORF">DW929_11955</name>
</gene>
<dbReference type="InterPro" id="IPR043519">
    <property type="entry name" value="NT_sf"/>
</dbReference>
<dbReference type="Gene3D" id="3.30.460.10">
    <property type="entry name" value="Beta Polymerase, domain 2"/>
    <property type="match status" value="1"/>
</dbReference>
<reference evidence="3 4" key="1">
    <citation type="submission" date="2018-08" db="EMBL/GenBank/DDBJ databases">
        <title>A genome reference for cultivated species of the human gut microbiota.</title>
        <authorList>
            <person name="Zou Y."/>
            <person name="Xue W."/>
            <person name="Luo G."/>
        </authorList>
    </citation>
    <scope>NUCLEOTIDE SEQUENCE [LARGE SCALE GENOMIC DNA]</scope>
    <source>
        <strain evidence="3 4">AM43-2</strain>
    </source>
</reference>
<dbReference type="EMBL" id="QSFO01000021">
    <property type="protein sequence ID" value="RHA51987.1"/>
    <property type="molecule type" value="Genomic_DNA"/>
</dbReference>
<evidence type="ECO:0000313" key="4">
    <source>
        <dbReference type="Proteomes" id="UP000284598"/>
    </source>
</evidence>
<dbReference type="InterPro" id="IPR007685">
    <property type="entry name" value="RelA_SpoT"/>
</dbReference>
<dbReference type="AlphaFoldDB" id="A0A413RUJ2"/>
<sequence>MANILQRDGLTVELLEKLSYKSELGINLKKNLHYFDKESLFDELVKINEWYDEFQELYELALDYRIKSIQSAMLKYQRYYPDHQARKVFDDLLGFRSLCDNYDDVLALSEISELRVADMSRGKANDDGYRGVHMYFQLNGNHYPIEIQYNTYYDRQFNNWLHKYIYKKNYDNSVGVQLRKLYESAKIQTEQDFKEELKHVLSGC</sequence>
<dbReference type="Proteomes" id="UP000284598">
    <property type="component" value="Unassembled WGS sequence"/>
</dbReference>
<feature type="domain" description="RelA/SpoT" evidence="2">
    <location>
        <begin position="65"/>
        <end position="169"/>
    </location>
</feature>
<comment type="pathway">
    <text evidence="1">Purine metabolism; ppGpp biosynthesis; ppGpp from GTP: step 1/2.</text>
</comment>
<dbReference type="UniPathway" id="UPA00908">
    <property type="reaction ID" value="UER00884"/>
</dbReference>
<evidence type="ECO:0000259" key="2">
    <source>
        <dbReference type="Pfam" id="PF04607"/>
    </source>
</evidence>
<dbReference type="RefSeq" id="WP_118025870.1">
    <property type="nucleotide sequence ID" value="NZ_JBGLBX010000003.1"/>
</dbReference>
<protein>
    <recommendedName>
        <fullName evidence="2">RelA/SpoT domain-containing protein</fullName>
    </recommendedName>
</protein>
<dbReference type="GO" id="GO:0015970">
    <property type="term" value="P:guanosine tetraphosphate biosynthetic process"/>
    <property type="evidence" value="ECO:0007669"/>
    <property type="project" value="UniProtKB-UniPathway"/>
</dbReference>
<organism evidence="3 4">
    <name type="scientific">Eubacterium ventriosum</name>
    <dbReference type="NCBI Taxonomy" id="39496"/>
    <lineage>
        <taxon>Bacteria</taxon>
        <taxon>Bacillati</taxon>
        <taxon>Bacillota</taxon>
        <taxon>Clostridia</taxon>
        <taxon>Eubacteriales</taxon>
        <taxon>Eubacteriaceae</taxon>
        <taxon>Eubacterium</taxon>
    </lineage>
</organism>
<evidence type="ECO:0000256" key="1">
    <source>
        <dbReference type="ARBA" id="ARBA00004976"/>
    </source>
</evidence>
<accession>A0A413RUJ2</accession>
<dbReference type="Pfam" id="PF04607">
    <property type="entry name" value="RelA_SpoT"/>
    <property type="match status" value="1"/>
</dbReference>